<keyword evidence="6" id="KW-1185">Reference proteome</keyword>
<dbReference type="InterPro" id="IPR040849">
    <property type="entry name" value="MyBP-C_THB"/>
</dbReference>
<evidence type="ECO:0000313" key="5">
    <source>
        <dbReference type="Ensembl" id="ENSPNAP00000025490.2"/>
    </source>
</evidence>
<dbReference type="Gene3D" id="2.60.40.10">
    <property type="entry name" value="Immunoglobulins"/>
    <property type="match status" value="4"/>
</dbReference>
<feature type="domain" description="Ig-like" evidence="4">
    <location>
        <begin position="432"/>
        <end position="520"/>
    </location>
</feature>
<keyword evidence="2" id="KW-0393">Immunoglobulin domain</keyword>
<dbReference type="GO" id="GO:0031430">
    <property type="term" value="C:M band"/>
    <property type="evidence" value="ECO:0007669"/>
    <property type="project" value="TreeGrafter"/>
</dbReference>
<organism evidence="5 6">
    <name type="scientific">Pygocentrus nattereri</name>
    <name type="common">Red-bellied piranha</name>
    <dbReference type="NCBI Taxonomy" id="42514"/>
    <lineage>
        <taxon>Eukaryota</taxon>
        <taxon>Metazoa</taxon>
        <taxon>Chordata</taxon>
        <taxon>Craniata</taxon>
        <taxon>Vertebrata</taxon>
        <taxon>Euteleostomi</taxon>
        <taxon>Actinopterygii</taxon>
        <taxon>Neopterygii</taxon>
        <taxon>Teleostei</taxon>
        <taxon>Ostariophysi</taxon>
        <taxon>Characiformes</taxon>
        <taxon>Characoidei</taxon>
        <taxon>Pygocentrus</taxon>
    </lineage>
</organism>
<keyword evidence="3" id="KW-0175">Coiled coil</keyword>
<dbReference type="PANTHER" id="PTHR13817:SF180">
    <property type="entry name" value="IMMUNOGLOBULIN-LIKE AND FIBRONECTIN TYPE III DOMAIN-CONTAINING 1, TANDEM DUPLICATE 3-RELATED"/>
    <property type="match status" value="1"/>
</dbReference>
<dbReference type="FunFam" id="2.60.40.10:FF:001097">
    <property type="entry name" value="Immunoglobulin-like and fibronectin type III domain-containing protein 1"/>
    <property type="match status" value="1"/>
</dbReference>
<dbReference type="InterPro" id="IPR013783">
    <property type="entry name" value="Ig-like_fold"/>
</dbReference>
<evidence type="ECO:0000259" key="4">
    <source>
        <dbReference type="PROSITE" id="PS50835"/>
    </source>
</evidence>
<dbReference type="Ensembl" id="ENSPNAT00000007486.2">
    <property type="protein sequence ID" value="ENSPNAP00000025490.2"/>
    <property type="gene ID" value="ENSPNAG00000010639.2"/>
</dbReference>
<dbReference type="GO" id="GO:0045214">
    <property type="term" value="P:sarcomere organization"/>
    <property type="evidence" value="ECO:0007669"/>
    <property type="project" value="TreeGrafter"/>
</dbReference>
<dbReference type="SMART" id="SM00408">
    <property type="entry name" value="IGc2"/>
    <property type="match status" value="2"/>
</dbReference>
<protein>
    <recommendedName>
        <fullName evidence="4">Ig-like domain-containing protein</fullName>
    </recommendedName>
</protein>
<reference evidence="5" key="2">
    <citation type="submission" date="2025-08" db="UniProtKB">
        <authorList>
            <consortium name="Ensembl"/>
        </authorList>
    </citation>
    <scope>IDENTIFICATION</scope>
</reference>
<dbReference type="AlphaFoldDB" id="A0A3B4DPV3"/>
<name>A0A3B4DPV3_PYGNA</name>
<dbReference type="InterPro" id="IPR003599">
    <property type="entry name" value="Ig_sub"/>
</dbReference>
<evidence type="ECO:0000256" key="2">
    <source>
        <dbReference type="ARBA" id="ARBA00023319"/>
    </source>
</evidence>
<dbReference type="InterPro" id="IPR036179">
    <property type="entry name" value="Ig-like_dom_sf"/>
</dbReference>
<reference evidence="5 6" key="1">
    <citation type="submission" date="2020-10" db="EMBL/GenBank/DDBJ databases">
        <title>Pygocentrus nattereri (red-bellied piranha) genome, fPygNat1, primary haplotype.</title>
        <authorList>
            <person name="Myers G."/>
            <person name="Meyer A."/>
            <person name="Karagic N."/>
            <person name="Pippel M."/>
            <person name="Winkler S."/>
            <person name="Tracey A."/>
            <person name="Wood J."/>
            <person name="Formenti G."/>
            <person name="Howe K."/>
            <person name="Fedrigo O."/>
            <person name="Jarvis E.D."/>
        </authorList>
    </citation>
    <scope>NUCLEOTIDE SEQUENCE [LARGE SCALE GENOMIC DNA]</scope>
</reference>
<dbReference type="GeneTree" id="ENSGT00940000160123"/>
<keyword evidence="1" id="KW-0677">Repeat</keyword>
<dbReference type="Pfam" id="PF07679">
    <property type="entry name" value="I-set"/>
    <property type="match status" value="3"/>
</dbReference>
<dbReference type="InterPro" id="IPR013098">
    <property type="entry name" value="Ig_I-set"/>
</dbReference>
<dbReference type="PANTHER" id="PTHR13817">
    <property type="entry name" value="TITIN"/>
    <property type="match status" value="1"/>
</dbReference>
<dbReference type="InterPro" id="IPR007110">
    <property type="entry name" value="Ig-like_dom"/>
</dbReference>
<proteinExistence type="predicted"/>
<dbReference type="FunFam" id="2.60.40.10:FF:001231">
    <property type="entry name" value="Immunoglobulin-like and fibronectin type III domain containing 1"/>
    <property type="match status" value="1"/>
</dbReference>
<dbReference type="InterPro" id="IPR050964">
    <property type="entry name" value="Striated_Muscle_Regulatory"/>
</dbReference>
<dbReference type="SMART" id="SM00409">
    <property type="entry name" value="IG"/>
    <property type="match status" value="3"/>
</dbReference>
<feature type="coiled-coil region" evidence="3">
    <location>
        <begin position="194"/>
        <end position="224"/>
    </location>
</feature>
<dbReference type="InterPro" id="IPR003598">
    <property type="entry name" value="Ig_sub2"/>
</dbReference>
<feature type="domain" description="Ig-like" evidence="4">
    <location>
        <begin position="48"/>
        <end position="137"/>
    </location>
</feature>
<evidence type="ECO:0000256" key="1">
    <source>
        <dbReference type="ARBA" id="ARBA00022737"/>
    </source>
</evidence>
<evidence type="ECO:0000313" key="6">
    <source>
        <dbReference type="Proteomes" id="UP001501920"/>
    </source>
</evidence>
<dbReference type="FunFam" id="2.60.40.10:FF:000060">
    <property type="entry name" value="Myosin-binding protein C, slow type"/>
    <property type="match status" value="1"/>
</dbReference>
<dbReference type="SUPFAM" id="SSF48726">
    <property type="entry name" value="Immunoglobulin"/>
    <property type="match status" value="3"/>
</dbReference>
<evidence type="ECO:0000256" key="3">
    <source>
        <dbReference type="SAM" id="Coils"/>
    </source>
</evidence>
<dbReference type="Proteomes" id="UP001501920">
    <property type="component" value="Chromosome 26"/>
</dbReference>
<sequence length="562" mass="63761">MTNQFNSESKVMRMLLFPFLVAIRKKSKVPGVMITQFVEELPAGKSHPDFTRKPIALTIQEGKLAFFKAIITGDPIPTVKWTRNNGEISLTNYRVTCDPSSREHQLQIPNVAVEQADTYKCIAENEYGRAVVTATLNVIEIGFKKSKALQEAREGLTDRPRAERKDGDVDERFWELLLSADKKDYEHICAEYGVTDFRWMLKKLNEKKREIEEQQAQYVEYLGNLRHIEIKNNGCAQFEFEMDLKDPNAKIYLYKDGEMVPFSIDCDEKHSLRQIGRKFMFTVNGLSPDDAGLYQVDVEGVNVFSTDFKIPMVDFLVKIEEVKAVEREDAVFECVLSAPLPKISWMGKSVPLEQGEKYDITVSEDMLIHRLVVKDCMKVDNGIYAAVVGIKSCNAWLIVEADNDPKNHGKKAAQKFTVNMPEPKTCNFDSAPTFTVPLKTHTSPEKYECYMSCAVKGNPIPHVTWYRNNISLNTNINYYITNTCGVCSLLILSVGPKDNGEYKVVAENSLGRTECSTQLAIRGMPYGYDILLCTNNSSLENSNSSLVFLFFSSRMKIFQDVL</sequence>
<dbReference type="PROSITE" id="PS50835">
    <property type="entry name" value="IG_LIKE"/>
    <property type="match status" value="2"/>
</dbReference>
<reference evidence="5" key="3">
    <citation type="submission" date="2025-09" db="UniProtKB">
        <authorList>
            <consortium name="Ensembl"/>
        </authorList>
    </citation>
    <scope>IDENTIFICATION</scope>
</reference>
<dbReference type="Pfam" id="PF18362">
    <property type="entry name" value="THB"/>
    <property type="match status" value="1"/>
</dbReference>
<accession>A0A3B4DPV3</accession>